<dbReference type="PANTHER" id="PTHR42878">
    <property type="entry name" value="TWO-COMPONENT HISTIDINE KINASE"/>
    <property type="match status" value="1"/>
</dbReference>
<dbReference type="PROSITE" id="PS50109">
    <property type="entry name" value="HIS_KIN"/>
    <property type="match status" value="1"/>
</dbReference>
<dbReference type="EMBL" id="JBFNXX010000031">
    <property type="protein sequence ID" value="MEW9922105.1"/>
    <property type="molecule type" value="Genomic_DNA"/>
</dbReference>
<organism evidence="6 7">
    <name type="scientific">Sulfitobacter sediminis</name>
    <dbReference type="NCBI Taxonomy" id="3234186"/>
    <lineage>
        <taxon>Bacteria</taxon>
        <taxon>Pseudomonadati</taxon>
        <taxon>Pseudomonadota</taxon>
        <taxon>Alphaproteobacteria</taxon>
        <taxon>Rhodobacterales</taxon>
        <taxon>Roseobacteraceae</taxon>
        <taxon>Sulfitobacter</taxon>
    </lineage>
</organism>
<keyword evidence="7" id="KW-1185">Reference proteome</keyword>
<dbReference type="InterPro" id="IPR036890">
    <property type="entry name" value="HATPase_C_sf"/>
</dbReference>
<evidence type="ECO:0000259" key="5">
    <source>
        <dbReference type="PROSITE" id="PS50109"/>
    </source>
</evidence>
<dbReference type="InterPro" id="IPR036097">
    <property type="entry name" value="HisK_dim/P_sf"/>
</dbReference>
<keyword evidence="3" id="KW-0808">Transferase</keyword>
<dbReference type="InterPro" id="IPR013656">
    <property type="entry name" value="PAS_4"/>
</dbReference>
<keyword evidence="4" id="KW-0418">Kinase</keyword>
<reference evidence="6 7" key="1">
    <citation type="submission" date="2024-07" db="EMBL/GenBank/DDBJ databases">
        <title>Marimonas sp.nov., isolated from tidal-flat sediment.</title>
        <authorList>
            <person name="Jayan J.N."/>
            <person name="Lee S.S."/>
        </authorList>
    </citation>
    <scope>NUCLEOTIDE SEQUENCE [LARGE SCALE GENOMIC DNA]</scope>
    <source>
        <strain evidence="6 7">MJW-29</strain>
    </source>
</reference>
<dbReference type="Gene3D" id="1.10.287.130">
    <property type="match status" value="1"/>
</dbReference>
<dbReference type="Proteomes" id="UP001556098">
    <property type="component" value="Unassembled WGS sequence"/>
</dbReference>
<dbReference type="Pfam" id="PF08448">
    <property type="entry name" value="PAS_4"/>
    <property type="match status" value="1"/>
</dbReference>
<accession>A0ABV3RSY0</accession>
<comment type="catalytic activity">
    <reaction evidence="1">
        <text>ATP + protein L-histidine = ADP + protein N-phospho-L-histidine.</text>
        <dbReference type="EC" id="2.7.13.3"/>
    </reaction>
</comment>
<name>A0ABV3RSY0_9RHOB</name>
<dbReference type="SMART" id="SM00387">
    <property type="entry name" value="HATPase_c"/>
    <property type="match status" value="1"/>
</dbReference>
<sequence>MTQTCPYAHLDLISAPVFVLEISDAGMPVYAALNACALALIGRPASDFIGRSSADVFPHAYGRTACAQHCAALTSGSSVSYQIDLPLARGISTLRSTLRPEVDQTGRVIRLWGGFVDLTAEKLAVEARKDFDTLSSEMEQFVAFAAHDLRAPMRNIAALTNLMREDAGPLGDPALDIIDLIEKITAQSMDLISDVLSHAESTATVKEESSFSFPALCHGIWDAIDPAAQHRLTTSLSNLRADRTAIRIALRNIAENAVKHGGCERLDVDISVQEDLPGMLDITVTDNGQGFTEGALEVMNGGRLRVDSGYGLFGIKRLIAARGGTLLARNLPDGAGAVVRFSLPGTLLGSAPSDAPFTLAPLAPPPTGREIRLSI</sequence>
<protein>
    <recommendedName>
        <fullName evidence="2">histidine kinase</fullName>
        <ecNumber evidence="2">2.7.13.3</ecNumber>
    </recommendedName>
</protein>
<dbReference type="SUPFAM" id="SSF55785">
    <property type="entry name" value="PYP-like sensor domain (PAS domain)"/>
    <property type="match status" value="1"/>
</dbReference>
<proteinExistence type="predicted"/>
<evidence type="ECO:0000313" key="6">
    <source>
        <dbReference type="EMBL" id="MEW9922105.1"/>
    </source>
</evidence>
<dbReference type="CDD" id="cd00082">
    <property type="entry name" value="HisKA"/>
    <property type="match status" value="1"/>
</dbReference>
<dbReference type="RefSeq" id="WP_367879802.1">
    <property type="nucleotide sequence ID" value="NZ_JBFNXX010000031.1"/>
</dbReference>
<evidence type="ECO:0000256" key="4">
    <source>
        <dbReference type="ARBA" id="ARBA00022777"/>
    </source>
</evidence>
<dbReference type="EC" id="2.7.13.3" evidence="2"/>
<evidence type="ECO:0000256" key="1">
    <source>
        <dbReference type="ARBA" id="ARBA00000085"/>
    </source>
</evidence>
<dbReference type="Pfam" id="PF02518">
    <property type="entry name" value="HATPase_c"/>
    <property type="match status" value="1"/>
</dbReference>
<evidence type="ECO:0000256" key="2">
    <source>
        <dbReference type="ARBA" id="ARBA00012438"/>
    </source>
</evidence>
<dbReference type="InterPro" id="IPR003661">
    <property type="entry name" value="HisK_dim/P_dom"/>
</dbReference>
<evidence type="ECO:0000256" key="3">
    <source>
        <dbReference type="ARBA" id="ARBA00022679"/>
    </source>
</evidence>
<dbReference type="SUPFAM" id="SSF47384">
    <property type="entry name" value="Homodimeric domain of signal transducing histidine kinase"/>
    <property type="match status" value="1"/>
</dbReference>
<evidence type="ECO:0000313" key="7">
    <source>
        <dbReference type="Proteomes" id="UP001556098"/>
    </source>
</evidence>
<dbReference type="SUPFAM" id="SSF55874">
    <property type="entry name" value="ATPase domain of HSP90 chaperone/DNA topoisomerase II/histidine kinase"/>
    <property type="match status" value="1"/>
</dbReference>
<dbReference type="InterPro" id="IPR003594">
    <property type="entry name" value="HATPase_dom"/>
</dbReference>
<comment type="caution">
    <text evidence="6">The sequence shown here is derived from an EMBL/GenBank/DDBJ whole genome shotgun (WGS) entry which is preliminary data.</text>
</comment>
<dbReference type="SMART" id="SM00388">
    <property type="entry name" value="HisKA"/>
    <property type="match status" value="1"/>
</dbReference>
<dbReference type="Gene3D" id="3.30.450.20">
    <property type="entry name" value="PAS domain"/>
    <property type="match status" value="1"/>
</dbReference>
<dbReference type="InterPro" id="IPR005467">
    <property type="entry name" value="His_kinase_dom"/>
</dbReference>
<keyword evidence="6" id="KW-0547">Nucleotide-binding</keyword>
<dbReference type="Pfam" id="PF00512">
    <property type="entry name" value="HisKA"/>
    <property type="match status" value="1"/>
</dbReference>
<gene>
    <name evidence="6" type="ORF">AB2B41_21065</name>
</gene>
<dbReference type="InterPro" id="IPR050351">
    <property type="entry name" value="BphY/WalK/GraS-like"/>
</dbReference>
<dbReference type="InterPro" id="IPR035965">
    <property type="entry name" value="PAS-like_dom_sf"/>
</dbReference>
<dbReference type="Gene3D" id="3.30.565.10">
    <property type="entry name" value="Histidine kinase-like ATPase, C-terminal domain"/>
    <property type="match status" value="1"/>
</dbReference>
<dbReference type="PANTHER" id="PTHR42878:SF14">
    <property type="entry name" value="OSMOLARITY TWO-COMPONENT SYSTEM PROTEIN SSK1"/>
    <property type="match status" value="1"/>
</dbReference>
<dbReference type="GO" id="GO:0005524">
    <property type="term" value="F:ATP binding"/>
    <property type="evidence" value="ECO:0007669"/>
    <property type="project" value="UniProtKB-KW"/>
</dbReference>
<keyword evidence="6" id="KW-0067">ATP-binding</keyword>
<feature type="domain" description="Histidine kinase" evidence="5">
    <location>
        <begin position="144"/>
        <end position="347"/>
    </location>
</feature>